<dbReference type="EMBL" id="PYSW02000012">
    <property type="protein sequence ID" value="KAG2387842.1"/>
    <property type="molecule type" value="Genomic_DNA"/>
</dbReference>
<protein>
    <submittedName>
        <fullName evidence="2">Uncharacterized protein</fullName>
    </submittedName>
</protein>
<name>A0AA88GVM7_NAELO</name>
<sequence length="328" mass="37172">MTKSTSRRHQQDVDEPSQTSTRCRIVYNPQNIDRSKRVAPGCEINLNNILAASKTRSRSNVNYRTLNNSGVVIKTNRKSKNNIYMRTKSTEKIQKTSKKKNSLKNKRSEEANDDDKENVVNHQEDAEESTGEEEEKEETCDNSTSSAPPQSVELVPSFTAQDEEMDESVYQVSLSSQIKTLLTEKLGAVLPETESKKHRRTFGVYRLPLAVVEWGRIWANTVKSTNLIKLFKCETSELSFSTLEFTEMDLEEEEKNSFAFLKGTDDRIVIGSGNDTLLAVKLEEAKNCEDLLVYALKDSAPHQVFGPFKLSWILENCESDGQDTPQEQ</sequence>
<reference evidence="2 3" key="1">
    <citation type="journal article" date="2018" name="BMC Genomics">
        <title>The genome of Naegleria lovaniensis, the basis for a comparative approach to unravel pathogenicity factors of the human pathogenic amoeba N. fowleri.</title>
        <authorList>
            <person name="Liechti N."/>
            <person name="Schurch N."/>
            <person name="Bruggmann R."/>
            <person name="Wittwer M."/>
        </authorList>
    </citation>
    <scope>NUCLEOTIDE SEQUENCE [LARGE SCALE GENOMIC DNA]</scope>
    <source>
        <strain evidence="2 3">ATCC 30569</strain>
    </source>
</reference>
<proteinExistence type="predicted"/>
<dbReference type="GeneID" id="68093892"/>
<organism evidence="2 3">
    <name type="scientific">Naegleria lovaniensis</name>
    <name type="common">Amoeba</name>
    <dbReference type="NCBI Taxonomy" id="51637"/>
    <lineage>
        <taxon>Eukaryota</taxon>
        <taxon>Discoba</taxon>
        <taxon>Heterolobosea</taxon>
        <taxon>Tetramitia</taxon>
        <taxon>Eutetramitia</taxon>
        <taxon>Vahlkampfiidae</taxon>
        <taxon>Naegleria</taxon>
    </lineage>
</organism>
<accession>A0AA88GVM7</accession>
<dbReference type="RefSeq" id="XP_044551834.1">
    <property type="nucleotide sequence ID" value="XM_044690336.1"/>
</dbReference>
<keyword evidence="3" id="KW-1185">Reference proteome</keyword>
<dbReference type="Proteomes" id="UP000816034">
    <property type="component" value="Unassembled WGS sequence"/>
</dbReference>
<evidence type="ECO:0000313" key="2">
    <source>
        <dbReference type="EMBL" id="KAG2387842.1"/>
    </source>
</evidence>
<feature type="compositionally biased region" description="Basic residues" evidence="1">
    <location>
        <begin position="95"/>
        <end position="105"/>
    </location>
</feature>
<comment type="caution">
    <text evidence="2">The sequence shown here is derived from an EMBL/GenBank/DDBJ whole genome shotgun (WGS) entry which is preliminary data.</text>
</comment>
<evidence type="ECO:0000313" key="3">
    <source>
        <dbReference type="Proteomes" id="UP000816034"/>
    </source>
</evidence>
<gene>
    <name evidence="2" type="ORF">C9374_001436</name>
</gene>
<evidence type="ECO:0000256" key="1">
    <source>
        <dbReference type="SAM" id="MobiDB-lite"/>
    </source>
</evidence>
<feature type="compositionally biased region" description="Acidic residues" evidence="1">
    <location>
        <begin position="125"/>
        <end position="140"/>
    </location>
</feature>
<dbReference type="AlphaFoldDB" id="A0AA88GVM7"/>
<feature type="region of interest" description="Disordered" evidence="1">
    <location>
        <begin position="1"/>
        <end position="20"/>
    </location>
</feature>
<feature type="region of interest" description="Disordered" evidence="1">
    <location>
        <begin position="87"/>
        <end position="152"/>
    </location>
</feature>